<name>A0A5M3WS58_9ACTN</name>
<dbReference type="Proteomes" id="UP000331127">
    <property type="component" value="Unassembled WGS sequence"/>
</dbReference>
<evidence type="ECO:0000313" key="1">
    <source>
        <dbReference type="EMBL" id="GES09018.1"/>
    </source>
</evidence>
<comment type="caution">
    <text evidence="1">The sequence shown here is derived from an EMBL/GenBank/DDBJ whole genome shotgun (WGS) entry which is preliminary data.</text>
</comment>
<evidence type="ECO:0000313" key="2">
    <source>
        <dbReference type="Proteomes" id="UP000331127"/>
    </source>
</evidence>
<dbReference type="Pfam" id="PF12974">
    <property type="entry name" value="Phosphonate-bd"/>
    <property type="match status" value="1"/>
</dbReference>
<accession>A0A5M3WS58</accession>
<organism evidence="1 2">
    <name type="scientific">Acrocarpospora macrocephala</name>
    <dbReference type="NCBI Taxonomy" id="150177"/>
    <lineage>
        <taxon>Bacteria</taxon>
        <taxon>Bacillati</taxon>
        <taxon>Actinomycetota</taxon>
        <taxon>Actinomycetes</taxon>
        <taxon>Streptosporangiales</taxon>
        <taxon>Streptosporangiaceae</taxon>
        <taxon>Acrocarpospora</taxon>
    </lineage>
</organism>
<dbReference type="OrthoDB" id="3805543at2"/>
<protein>
    <submittedName>
        <fullName evidence="1">4,5-dihydroxyphthalate decarboxylase</fullName>
    </submittedName>
</protein>
<keyword evidence="2" id="KW-1185">Reference proteome</keyword>
<reference evidence="1 2" key="1">
    <citation type="submission" date="2019-10" db="EMBL/GenBank/DDBJ databases">
        <title>Whole genome shotgun sequence of Acrocarpospora macrocephala NBRC 16266.</title>
        <authorList>
            <person name="Ichikawa N."/>
            <person name="Kimura A."/>
            <person name="Kitahashi Y."/>
            <person name="Komaki H."/>
            <person name="Oguchi A."/>
        </authorList>
    </citation>
    <scope>NUCLEOTIDE SEQUENCE [LARGE SCALE GENOMIC DNA]</scope>
    <source>
        <strain evidence="1 2">NBRC 16266</strain>
    </source>
</reference>
<gene>
    <name evidence="1" type="ORF">Amac_026140</name>
</gene>
<dbReference type="SUPFAM" id="SSF53850">
    <property type="entry name" value="Periplasmic binding protein-like II"/>
    <property type="match status" value="1"/>
</dbReference>
<dbReference type="AlphaFoldDB" id="A0A5M3WS58"/>
<dbReference type="Gene3D" id="3.40.190.10">
    <property type="entry name" value="Periplasmic binding protein-like II"/>
    <property type="match status" value="1"/>
</dbReference>
<sequence length="329" mass="36819">MTQLSLTFACLDYDRTRALQDGRVKPEGIDLNFLALPVEETFFRQLRYQEFDIAEMSLSSYVLTLDQEDPPFLAIPVFPSRYFRHQSIFVNARSGIEQPADLAGRRIGVPEYQITAGVWQRGMLADEYGVDPFSPQYFSGGVETPGREEKITLDLPDGLKVQPIGPGQTLSAMLASGEIDALMSAHVPSCFGRDPDVRRLFADPKAAEKAYFAKTGIFPIMHTVVIKRAILARHPWAARSLTKAFQASLRIAKEDLAYRSALKVMLPWLDDHVAETISALGEDYWSYGVEPNRHVLEVFLRYSHAQGLAKRLRTPDELFAGSADTGYAI</sequence>
<proteinExistence type="predicted"/>
<dbReference type="RefSeq" id="WP_155354585.1">
    <property type="nucleotide sequence ID" value="NZ_BAAAHL010000065.1"/>
</dbReference>
<dbReference type="EMBL" id="BLAE01000013">
    <property type="protein sequence ID" value="GES09018.1"/>
    <property type="molecule type" value="Genomic_DNA"/>
</dbReference>